<keyword evidence="2 5" id="KW-0689">Ribosomal protein</keyword>
<protein>
    <recommendedName>
        <fullName evidence="4">Small ribosomal subunit protein uS19m</fullName>
    </recommendedName>
</protein>
<keyword evidence="7" id="KW-1185">Reference proteome</keyword>
<evidence type="ECO:0000256" key="1">
    <source>
        <dbReference type="ARBA" id="ARBA00007345"/>
    </source>
</evidence>
<evidence type="ECO:0000313" key="6">
    <source>
        <dbReference type="EMBL" id="KAK6521787.1"/>
    </source>
</evidence>
<dbReference type="Proteomes" id="UP001307849">
    <property type="component" value="Unassembled WGS sequence"/>
</dbReference>
<evidence type="ECO:0000256" key="5">
    <source>
        <dbReference type="RuleBase" id="RU003485"/>
    </source>
</evidence>
<keyword evidence="3 5" id="KW-0687">Ribonucleoprotein</keyword>
<dbReference type="Gene3D" id="3.30.860.10">
    <property type="entry name" value="30s Ribosomal Protein S19, Chain A"/>
    <property type="match status" value="1"/>
</dbReference>
<dbReference type="InterPro" id="IPR023575">
    <property type="entry name" value="Ribosomal_uS19_SF"/>
</dbReference>
<gene>
    <name evidence="6" type="primary">RSM19</name>
    <name evidence="6" type="ORF">TWF506_001991</name>
</gene>
<evidence type="ECO:0000313" key="7">
    <source>
        <dbReference type="Proteomes" id="UP001307849"/>
    </source>
</evidence>
<dbReference type="GO" id="GO:0005763">
    <property type="term" value="C:mitochondrial small ribosomal subunit"/>
    <property type="evidence" value="ECO:0007669"/>
    <property type="project" value="TreeGrafter"/>
</dbReference>
<dbReference type="GO" id="GO:0003735">
    <property type="term" value="F:structural constituent of ribosome"/>
    <property type="evidence" value="ECO:0007669"/>
    <property type="project" value="InterPro"/>
</dbReference>
<dbReference type="GO" id="GO:0003723">
    <property type="term" value="F:RNA binding"/>
    <property type="evidence" value="ECO:0007669"/>
    <property type="project" value="InterPro"/>
</dbReference>
<evidence type="ECO:0000256" key="2">
    <source>
        <dbReference type="ARBA" id="ARBA00022980"/>
    </source>
</evidence>
<dbReference type="PANTHER" id="PTHR11880:SF8">
    <property type="entry name" value="SMALL RIBOSOMAL SUBUNIT PROTEIN US19M"/>
    <property type="match status" value="1"/>
</dbReference>
<evidence type="ECO:0000256" key="4">
    <source>
        <dbReference type="ARBA" id="ARBA00044183"/>
    </source>
</evidence>
<dbReference type="GO" id="GO:0006412">
    <property type="term" value="P:translation"/>
    <property type="evidence" value="ECO:0007669"/>
    <property type="project" value="InterPro"/>
</dbReference>
<comment type="similarity">
    <text evidence="1 5">Belongs to the universal ribosomal protein uS19 family.</text>
</comment>
<comment type="caution">
    <text evidence="6">The sequence shown here is derived from an EMBL/GenBank/DDBJ whole genome shotgun (WGS) entry which is preliminary data.</text>
</comment>
<proteinExistence type="inferred from homology"/>
<dbReference type="GO" id="GO:0000028">
    <property type="term" value="P:ribosomal small subunit assembly"/>
    <property type="evidence" value="ECO:0007669"/>
    <property type="project" value="TreeGrafter"/>
</dbReference>
<dbReference type="PROSITE" id="PS00323">
    <property type="entry name" value="RIBOSOMAL_S19"/>
    <property type="match status" value="1"/>
</dbReference>
<organism evidence="6 7">
    <name type="scientific">Arthrobotrys conoides</name>
    <dbReference type="NCBI Taxonomy" id="74498"/>
    <lineage>
        <taxon>Eukaryota</taxon>
        <taxon>Fungi</taxon>
        <taxon>Dikarya</taxon>
        <taxon>Ascomycota</taxon>
        <taxon>Pezizomycotina</taxon>
        <taxon>Orbiliomycetes</taxon>
        <taxon>Orbiliales</taxon>
        <taxon>Orbiliaceae</taxon>
        <taxon>Arthrobotrys</taxon>
    </lineage>
</organism>
<dbReference type="SUPFAM" id="SSF54570">
    <property type="entry name" value="Ribosomal protein S19"/>
    <property type="match status" value="1"/>
</dbReference>
<dbReference type="FunFam" id="3.30.860.10:FF:000001">
    <property type="entry name" value="30S ribosomal protein S19"/>
    <property type="match status" value="1"/>
</dbReference>
<dbReference type="InterPro" id="IPR020934">
    <property type="entry name" value="Ribosomal_uS19_CS"/>
</dbReference>
<evidence type="ECO:0000256" key="3">
    <source>
        <dbReference type="ARBA" id="ARBA00023274"/>
    </source>
</evidence>
<reference evidence="6 7" key="1">
    <citation type="submission" date="2019-10" db="EMBL/GenBank/DDBJ databases">
        <authorList>
            <person name="Palmer J.M."/>
        </authorList>
    </citation>
    <scope>NUCLEOTIDE SEQUENCE [LARGE SCALE GENOMIC DNA]</scope>
    <source>
        <strain evidence="6 7">TWF506</strain>
    </source>
</reference>
<dbReference type="PIRSF" id="PIRSF002144">
    <property type="entry name" value="Ribosomal_S19"/>
    <property type="match status" value="1"/>
</dbReference>
<accession>A0AAN8PSF1</accession>
<dbReference type="AlphaFoldDB" id="A0AAN8PSF1"/>
<dbReference type="PANTHER" id="PTHR11880">
    <property type="entry name" value="RIBOSOMAL PROTEIN S19P FAMILY MEMBER"/>
    <property type="match status" value="1"/>
</dbReference>
<dbReference type="HAMAP" id="MF_00531">
    <property type="entry name" value="Ribosomal_uS19"/>
    <property type="match status" value="1"/>
</dbReference>
<dbReference type="Pfam" id="PF00203">
    <property type="entry name" value="Ribosomal_S19"/>
    <property type="match status" value="1"/>
</dbReference>
<name>A0AAN8PSF1_9PEZI</name>
<dbReference type="PRINTS" id="PR00975">
    <property type="entry name" value="RIBOSOMALS19"/>
</dbReference>
<sequence length="98" mass="11001">MRATFRLLTRSSWKGPYIVPLPIQAAAVGSRIPPIKTQARSCTILPNFVGLNFLVHNGKTYVPVHITEDMVGYKLGEFSPTRKPHVNGKVMQQKKKNK</sequence>
<dbReference type="InterPro" id="IPR002222">
    <property type="entry name" value="Ribosomal_uS19"/>
</dbReference>
<dbReference type="EMBL" id="JAVHJM010000001">
    <property type="protein sequence ID" value="KAK6521787.1"/>
    <property type="molecule type" value="Genomic_DNA"/>
</dbReference>